<dbReference type="GO" id="GO:0004122">
    <property type="term" value="F:cystathionine beta-synthase activity"/>
    <property type="evidence" value="ECO:0007669"/>
    <property type="project" value="UniProtKB-EC"/>
</dbReference>
<name>A0A914CWD0_9BILA</name>
<dbReference type="InterPro" id="IPR050214">
    <property type="entry name" value="Cys_Synth/Cystath_Beta-Synth"/>
</dbReference>
<dbReference type="Proteomes" id="UP000887540">
    <property type="component" value="Unplaced"/>
</dbReference>
<evidence type="ECO:0000256" key="2">
    <source>
        <dbReference type="ARBA" id="ARBA00005003"/>
    </source>
</evidence>
<comment type="similarity">
    <text evidence="3">Belongs to the cysteine synthase/cystathionine beta-synthase family.</text>
</comment>
<protein>
    <recommendedName>
        <fullName evidence="5">cystathionine beta-synthase</fullName>
        <ecNumber evidence="5">4.2.1.22</ecNumber>
    </recommendedName>
</protein>
<keyword evidence="9" id="KW-1185">Reference proteome</keyword>
<organism evidence="9 10">
    <name type="scientific">Acrobeloides nanus</name>
    <dbReference type="NCBI Taxonomy" id="290746"/>
    <lineage>
        <taxon>Eukaryota</taxon>
        <taxon>Metazoa</taxon>
        <taxon>Ecdysozoa</taxon>
        <taxon>Nematoda</taxon>
        <taxon>Chromadorea</taxon>
        <taxon>Rhabditida</taxon>
        <taxon>Tylenchina</taxon>
        <taxon>Cephalobomorpha</taxon>
        <taxon>Cephaloboidea</taxon>
        <taxon>Cephalobidae</taxon>
        <taxon>Acrobeloides</taxon>
    </lineage>
</organism>
<sequence>MNGTDDVLPYSPDAKNECIWKEDGIEDHFGLHKFKPYPRPSKRICDTVLEAIGNTPLVKLHKIPKEFGVECDVYAKCEFLNAGGSIKDRIAVRMVEIAEECGRLKPGMTIIEPTSGNTGIGLALVSAVKGYNCIITMPSKMSKEKEVVLKALGAKIVRTPDDAPFDSPDSHIGMAFRLHKEIPNSVILDQYINCGNPIAHYDDTAEEIIQALDGKIDLAVIGAGTGGSITGIGRKLKEKVPGIKIVGVDPIGSVISNKDRDNQQGHKFEVEGIGYDFVPTVLDMDGIDSWEKTGDPETFLMARRLLREEGLLIGGSSGAIVVGAMRAAKSLKKGQRCVLLLPDGVRNYMTKFLSDDWMVAQKYMDPINYDKIAPTDEEFKKICMNGYNPELPPDHEFQKQLPSPSPSHFTPTRAILMDTILEAIGHTPMVKLSKIPQSMGIEADIFVKCEYLSAGGSVKDRIALKMVEMAEKSGHLKPGMTIIEPTSGNTGIGLALVSAVRGYRCIIVMPEKMSKEKEFTLKGLGAVIVRTPTQHGYTHPESHIGVALRLEKEIPGAIILDQYRNAGNPLAHYENTAEEILWAVEGKLDMVVIGAGTGGTVTGISKKIKEKIPTCKVVGTDPEGSILADPTNRETKSYEVEGVGYDFIPAVLDRGLVDDWIKTHDADSFYMSRRLIREEGILCGGSSGANVWAALQKAKALKKGQRVVVVLPDGIRNYMTKFVDDDWMKSKGFPVPQYPTTKDTDLITKILESVRIS</sequence>
<dbReference type="SUPFAM" id="SSF53686">
    <property type="entry name" value="Tryptophan synthase beta subunit-like PLP-dependent enzymes"/>
    <property type="match status" value="2"/>
</dbReference>
<dbReference type="InterPro" id="IPR001216">
    <property type="entry name" value="P-phosphate_BS"/>
</dbReference>
<dbReference type="PANTHER" id="PTHR10314">
    <property type="entry name" value="CYSTATHIONINE BETA-SYNTHASE"/>
    <property type="match status" value="1"/>
</dbReference>
<dbReference type="InterPro" id="IPR001926">
    <property type="entry name" value="TrpB-like_PALP"/>
</dbReference>
<reference evidence="10" key="1">
    <citation type="submission" date="2022-11" db="UniProtKB">
        <authorList>
            <consortium name="WormBaseParasite"/>
        </authorList>
    </citation>
    <scope>IDENTIFICATION</scope>
</reference>
<evidence type="ECO:0000313" key="9">
    <source>
        <dbReference type="Proteomes" id="UP000887540"/>
    </source>
</evidence>
<dbReference type="PROSITE" id="PS00901">
    <property type="entry name" value="CYS_SYNTHASE"/>
    <property type="match status" value="2"/>
</dbReference>
<evidence type="ECO:0000256" key="4">
    <source>
        <dbReference type="ARBA" id="ARBA00011245"/>
    </source>
</evidence>
<comment type="subunit">
    <text evidence="4">Monomer.</text>
</comment>
<feature type="domain" description="Tryptophan synthase beta chain-like PALP" evidence="8">
    <location>
        <begin position="421"/>
        <end position="713"/>
    </location>
</feature>
<evidence type="ECO:0000256" key="7">
    <source>
        <dbReference type="ARBA" id="ARBA00047490"/>
    </source>
</evidence>
<accession>A0A914CWD0</accession>
<evidence type="ECO:0000256" key="3">
    <source>
        <dbReference type="ARBA" id="ARBA00007103"/>
    </source>
</evidence>
<evidence type="ECO:0000256" key="6">
    <source>
        <dbReference type="ARBA" id="ARBA00022898"/>
    </source>
</evidence>
<dbReference type="EC" id="4.2.1.22" evidence="5"/>
<dbReference type="WBParaSite" id="ACRNAN_scaffold1554.g18105.t1">
    <property type="protein sequence ID" value="ACRNAN_scaffold1554.g18105.t1"/>
    <property type="gene ID" value="ACRNAN_scaffold1554.g18105"/>
</dbReference>
<dbReference type="AlphaFoldDB" id="A0A914CWD0"/>
<evidence type="ECO:0000256" key="1">
    <source>
        <dbReference type="ARBA" id="ARBA00001933"/>
    </source>
</evidence>
<keyword evidence="6" id="KW-0663">Pyridoxal phosphate</keyword>
<dbReference type="GO" id="GO:0030170">
    <property type="term" value="F:pyridoxal phosphate binding"/>
    <property type="evidence" value="ECO:0007669"/>
    <property type="project" value="UniProtKB-ARBA"/>
</dbReference>
<dbReference type="GO" id="GO:0006535">
    <property type="term" value="P:cysteine biosynthetic process from serine"/>
    <property type="evidence" value="ECO:0007669"/>
    <property type="project" value="InterPro"/>
</dbReference>
<evidence type="ECO:0000256" key="5">
    <source>
        <dbReference type="ARBA" id="ARBA00012041"/>
    </source>
</evidence>
<dbReference type="FunFam" id="3.40.50.1100:FF:000118">
    <property type="entry name" value="Related to CYS4-cystathionine beta-synthase"/>
    <property type="match status" value="2"/>
</dbReference>
<dbReference type="Gene3D" id="3.40.50.1100">
    <property type="match status" value="4"/>
</dbReference>
<dbReference type="FunFam" id="3.40.50.1100:FF:000003">
    <property type="entry name" value="Cystathionine beta-synthase"/>
    <property type="match status" value="2"/>
</dbReference>
<proteinExistence type="inferred from homology"/>
<dbReference type="CDD" id="cd01561">
    <property type="entry name" value="CBS_like"/>
    <property type="match status" value="2"/>
</dbReference>
<comment type="catalytic activity">
    <reaction evidence="7">
        <text>L-homocysteine + L-serine = L,L-cystathionine + H2O</text>
        <dbReference type="Rhea" id="RHEA:10112"/>
        <dbReference type="ChEBI" id="CHEBI:15377"/>
        <dbReference type="ChEBI" id="CHEBI:33384"/>
        <dbReference type="ChEBI" id="CHEBI:58161"/>
        <dbReference type="ChEBI" id="CHEBI:58199"/>
        <dbReference type="EC" id="4.2.1.22"/>
    </reaction>
</comment>
<evidence type="ECO:0000313" key="10">
    <source>
        <dbReference type="WBParaSite" id="ACRNAN_scaffold1554.g18105.t1"/>
    </source>
</evidence>
<dbReference type="InterPro" id="IPR036052">
    <property type="entry name" value="TrpB-like_PALP_sf"/>
</dbReference>
<comment type="cofactor">
    <cofactor evidence="1">
        <name>pyridoxal 5'-phosphate</name>
        <dbReference type="ChEBI" id="CHEBI:597326"/>
    </cofactor>
</comment>
<evidence type="ECO:0000259" key="8">
    <source>
        <dbReference type="Pfam" id="PF00291"/>
    </source>
</evidence>
<comment type="pathway">
    <text evidence="2">Amino-acid biosynthesis; L-cysteine biosynthesis; L-cysteine from L-homocysteine and L-serine: step 1/2.</text>
</comment>
<feature type="domain" description="Tryptophan synthase beta chain-like PALP" evidence="8">
    <location>
        <begin position="49"/>
        <end position="343"/>
    </location>
</feature>
<dbReference type="Pfam" id="PF00291">
    <property type="entry name" value="PALP"/>
    <property type="match status" value="2"/>
</dbReference>